<accession>A0A7S0ZD78</accession>
<protein>
    <submittedName>
        <fullName evidence="1">Uncharacterized protein</fullName>
    </submittedName>
</protein>
<reference evidence="1" key="1">
    <citation type="submission" date="2021-01" db="EMBL/GenBank/DDBJ databases">
        <authorList>
            <person name="Corre E."/>
            <person name="Pelletier E."/>
            <person name="Niang G."/>
            <person name="Scheremetjew M."/>
            <person name="Finn R."/>
            <person name="Kale V."/>
            <person name="Holt S."/>
            <person name="Cochrane G."/>
            <person name="Meng A."/>
            <person name="Brown T."/>
            <person name="Cohen L."/>
        </authorList>
    </citation>
    <scope>NUCLEOTIDE SEQUENCE</scope>
    <source>
        <strain evidence="1">CCMP3278</strain>
    </source>
</reference>
<name>A0A7S0ZD78_9RHOD</name>
<sequence>MMCVHQMSDVSCSSFDSEREEGQSSWDVLSSSLTKHDGVDIDEFSGAALDCFQALSKEFYVSRSGAEDLIKLFESYQCLADAICESIPSQLARTWALDYLFTRLCSENEILCDMQRTIMFQGCVREAKVRTLVENAYALAVEKIQISLARLVSAGAGILCDSADSDSEFSCEED</sequence>
<dbReference type="AlphaFoldDB" id="A0A7S0ZD78"/>
<dbReference type="EMBL" id="HBFP01003648">
    <property type="protein sequence ID" value="CAD8818187.1"/>
    <property type="molecule type" value="Transcribed_RNA"/>
</dbReference>
<proteinExistence type="predicted"/>
<organism evidence="1">
    <name type="scientific">Timspurckia oligopyrenoides</name>
    <dbReference type="NCBI Taxonomy" id="708627"/>
    <lineage>
        <taxon>Eukaryota</taxon>
        <taxon>Rhodophyta</taxon>
        <taxon>Bangiophyceae</taxon>
        <taxon>Porphyridiales</taxon>
        <taxon>Porphyridiaceae</taxon>
        <taxon>Timspurckia</taxon>
    </lineage>
</organism>
<evidence type="ECO:0000313" key="1">
    <source>
        <dbReference type="EMBL" id="CAD8818187.1"/>
    </source>
</evidence>
<gene>
    <name evidence="1" type="ORF">TOLI1172_LOCUS2576</name>
</gene>